<dbReference type="InterPro" id="IPR029063">
    <property type="entry name" value="SAM-dependent_MTases_sf"/>
</dbReference>
<keyword evidence="1" id="KW-0489">Methyltransferase</keyword>
<dbReference type="GO" id="GO:0008168">
    <property type="term" value="F:methyltransferase activity"/>
    <property type="evidence" value="ECO:0007669"/>
    <property type="project" value="UniProtKB-KW"/>
</dbReference>
<protein>
    <submittedName>
        <fullName evidence="1">Glutamate O-methyltransferase CheR-like protein</fullName>
    </submittedName>
</protein>
<gene>
    <name evidence="1" type="ORF">LEP1GSC067_3137</name>
</gene>
<dbReference type="AlphaFoldDB" id="M3DHE3"/>
<dbReference type="GO" id="GO:0032259">
    <property type="term" value="P:methylation"/>
    <property type="evidence" value="ECO:0007669"/>
    <property type="project" value="UniProtKB-KW"/>
</dbReference>
<accession>M3DHE3</accession>
<dbReference type="Gene3D" id="3.40.50.150">
    <property type="entry name" value="Vaccinia Virus protein VP39"/>
    <property type="match status" value="1"/>
</dbReference>
<reference evidence="1 2" key="1">
    <citation type="submission" date="2013-01" db="EMBL/GenBank/DDBJ databases">
        <authorList>
            <person name="Harkins D.M."/>
            <person name="Durkin A.S."/>
            <person name="Brinkac L.M."/>
            <person name="Haft D.H."/>
            <person name="Selengut J.D."/>
            <person name="Sanka R."/>
            <person name="DePew J."/>
            <person name="Purushe J."/>
            <person name="Hartskeerl R.A."/>
            <person name="Ahmed A."/>
            <person name="van der Linden H."/>
            <person name="Goris M.G.A."/>
            <person name="Vinetz J.M."/>
            <person name="Sutton G.G."/>
            <person name="Nierman W.C."/>
            <person name="Fouts D.E."/>
        </authorList>
    </citation>
    <scope>NUCLEOTIDE SEQUENCE [LARGE SCALE GENOMIC DNA]</scope>
    <source>
        <strain evidence="1 2">TE 1992</strain>
    </source>
</reference>
<name>M3DHE3_LEPIR</name>
<organism evidence="1 2">
    <name type="scientific">Leptospira interrogans serovar Lora str. TE 1992</name>
    <dbReference type="NCBI Taxonomy" id="1193028"/>
    <lineage>
        <taxon>Bacteria</taxon>
        <taxon>Pseudomonadati</taxon>
        <taxon>Spirochaetota</taxon>
        <taxon>Spirochaetia</taxon>
        <taxon>Leptospirales</taxon>
        <taxon>Leptospiraceae</taxon>
        <taxon>Leptospira</taxon>
    </lineage>
</organism>
<proteinExistence type="predicted"/>
<dbReference type="EMBL" id="AKWW02000072">
    <property type="protein sequence ID" value="EMF40653.1"/>
    <property type="molecule type" value="Genomic_DNA"/>
</dbReference>
<keyword evidence="1" id="KW-0808">Transferase</keyword>
<comment type="caution">
    <text evidence="1">The sequence shown here is derived from an EMBL/GenBank/DDBJ whole genome shotgun (WGS) entry which is preliminary data.</text>
</comment>
<dbReference type="Proteomes" id="UP000011754">
    <property type="component" value="Unassembled WGS sequence"/>
</dbReference>
<evidence type="ECO:0000313" key="1">
    <source>
        <dbReference type="EMBL" id="EMF40653.1"/>
    </source>
</evidence>
<sequence length="57" mass="6611">MIYFKRELQNQVHHLFLESLVKGGILCLGSKEGISYGGLAEKYESLDSKQKIYKKKY</sequence>
<evidence type="ECO:0000313" key="2">
    <source>
        <dbReference type="Proteomes" id="UP000011754"/>
    </source>
</evidence>